<reference evidence="1" key="1">
    <citation type="submission" date="2018-05" db="EMBL/GenBank/DDBJ databases">
        <title>Draft genome of Mucuna pruriens seed.</title>
        <authorList>
            <person name="Nnadi N.E."/>
            <person name="Vos R."/>
            <person name="Hasami M.H."/>
            <person name="Devisetty U.K."/>
            <person name="Aguiy J.C."/>
        </authorList>
    </citation>
    <scope>NUCLEOTIDE SEQUENCE [LARGE SCALE GENOMIC DNA]</scope>
    <source>
        <strain evidence="1">JCA_2017</strain>
    </source>
</reference>
<feature type="non-terminal residue" evidence="1">
    <location>
        <position position="1"/>
    </location>
</feature>
<evidence type="ECO:0000313" key="1">
    <source>
        <dbReference type="EMBL" id="RDX72617.1"/>
    </source>
</evidence>
<name>A0A371F2U3_MUCPR</name>
<sequence>MHLRFLGRIDGRRRNDYAALEKRTPLCISLSFSSRTFTFFASSPTLGFLATMSSSSSSETYSSSSFSSSSSSGEALKVMPVVVAEGASSQAPGSSASAVNPLAWVHKDVLENRSEMTRSKVGSLAEDGTWVRDSHARQLTMVCCGKKEWVCHATKEGEELFIYMYEMMLLDLGVTLPFDFFEADVLRMLGIAPSQLHPNGWVAIQAL</sequence>
<dbReference type="EMBL" id="QJKJ01010833">
    <property type="protein sequence ID" value="RDX72617.1"/>
    <property type="molecule type" value="Genomic_DNA"/>
</dbReference>
<dbReference type="AlphaFoldDB" id="A0A371F2U3"/>
<organism evidence="1 2">
    <name type="scientific">Mucuna pruriens</name>
    <name type="common">Velvet bean</name>
    <name type="synonym">Dolichos pruriens</name>
    <dbReference type="NCBI Taxonomy" id="157652"/>
    <lineage>
        <taxon>Eukaryota</taxon>
        <taxon>Viridiplantae</taxon>
        <taxon>Streptophyta</taxon>
        <taxon>Embryophyta</taxon>
        <taxon>Tracheophyta</taxon>
        <taxon>Spermatophyta</taxon>
        <taxon>Magnoliopsida</taxon>
        <taxon>eudicotyledons</taxon>
        <taxon>Gunneridae</taxon>
        <taxon>Pentapetalae</taxon>
        <taxon>rosids</taxon>
        <taxon>fabids</taxon>
        <taxon>Fabales</taxon>
        <taxon>Fabaceae</taxon>
        <taxon>Papilionoideae</taxon>
        <taxon>50 kb inversion clade</taxon>
        <taxon>NPAAA clade</taxon>
        <taxon>indigoferoid/millettioid clade</taxon>
        <taxon>Phaseoleae</taxon>
        <taxon>Mucuna</taxon>
    </lineage>
</organism>
<comment type="caution">
    <text evidence="1">The sequence shown here is derived from an EMBL/GenBank/DDBJ whole genome shotgun (WGS) entry which is preliminary data.</text>
</comment>
<gene>
    <name evidence="1" type="ORF">CR513_47871</name>
</gene>
<dbReference type="Proteomes" id="UP000257109">
    <property type="component" value="Unassembled WGS sequence"/>
</dbReference>
<proteinExistence type="predicted"/>
<protein>
    <submittedName>
        <fullName evidence="1">Uncharacterized protein</fullName>
    </submittedName>
</protein>
<evidence type="ECO:0000313" key="2">
    <source>
        <dbReference type="Proteomes" id="UP000257109"/>
    </source>
</evidence>
<keyword evidence="2" id="KW-1185">Reference proteome</keyword>
<accession>A0A371F2U3</accession>